<feature type="region of interest" description="Disordered" evidence="1">
    <location>
        <begin position="76"/>
        <end position="157"/>
    </location>
</feature>
<proteinExistence type="predicted"/>
<sequence>MEQTQLPRHAVCLLPLSRVALFSKPTLGCDFSSPSRLFALSLNSARHDVKNLTCLVTDQPQTRQVLMFLNTCSHKKLTSQTGSPKPTTTTTHTSTEHRNASSPDPQEVRHQSFPPSTSPPPHLPTNTPNPTQRPSPHPPRPPDPPHPRLPATPAHPAHLHHSRLLDGVSHRLHARRRRRHVGQSVRCGGAADGRVCGAGAVLCMG</sequence>
<protein>
    <submittedName>
        <fullName evidence="2">Uncharacterized protein</fullName>
    </submittedName>
</protein>
<evidence type="ECO:0000313" key="2">
    <source>
        <dbReference type="EMBL" id="KAK7537896.1"/>
    </source>
</evidence>
<evidence type="ECO:0000313" key="3">
    <source>
        <dbReference type="Proteomes" id="UP001365128"/>
    </source>
</evidence>
<name>A0ABR1LRT9_9PEZI</name>
<accession>A0ABR1LRT9</accession>
<reference evidence="2 3" key="1">
    <citation type="submission" date="2024-04" db="EMBL/GenBank/DDBJ databases">
        <title>Phyllosticta paracitricarpa is synonymous to the EU quarantine fungus P. citricarpa based on phylogenomic analyses.</title>
        <authorList>
            <consortium name="Lawrence Berkeley National Laboratory"/>
            <person name="Van Ingen-Buijs V.A."/>
            <person name="Van Westerhoven A.C."/>
            <person name="Haridas S."/>
            <person name="Skiadas P."/>
            <person name="Martin F."/>
            <person name="Groenewald J.Z."/>
            <person name="Crous P.W."/>
            <person name="Seidl M.F."/>
        </authorList>
    </citation>
    <scope>NUCLEOTIDE SEQUENCE [LARGE SCALE GENOMIC DNA]</scope>
    <source>
        <strain evidence="2 3">CBS 122670</strain>
    </source>
</reference>
<gene>
    <name evidence="2" type="ORF">IWX46DRAFT_244404</name>
</gene>
<feature type="compositionally biased region" description="Low complexity" evidence="1">
    <location>
        <begin position="78"/>
        <end position="93"/>
    </location>
</feature>
<keyword evidence="3" id="KW-1185">Reference proteome</keyword>
<dbReference type="EMBL" id="JBBPDW010000032">
    <property type="protein sequence ID" value="KAK7537896.1"/>
    <property type="molecule type" value="Genomic_DNA"/>
</dbReference>
<organism evidence="2 3">
    <name type="scientific">Phyllosticta citricarpa</name>
    <dbReference type="NCBI Taxonomy" id="55181"/>
    <lineage>
        <taxon>Eukaryota</taxon>
        <taxon>Fungi</taxon>
        <taxon>Dikarya</taxon>
        <taxon>Ascomycota</taxon>
        <taxon>Pezizomycotina</taxon>
        <taxon>Dothideomycetes</taxon>
        <taxon>Dothideomycetes incertae sedis</taxon>
        <taxon>Botryosphaeriales</taxon>
        <taxon>Phyllostictaceae</taxon>
        <taxon>Phyllosticta</taxon>
    </lineage>
</organism>
<comment type="caution">
    <text evidence="2">The sequence shown here is derived from an EMBL/GenBank/DDBJ whole genome shotgun (WGS) entry which is preliminary data.</text>
</comment>
<feature type="compositionally biased region" description="Pro residues" evidence="1">
    <location>
        <begin position="131"/>
        <end position="150"/>
    </location>
</feature>
<evidence type="ECO:0000256" key="1">
    <source>
        <dbReference type="SAM" id="MobiDB-lite"/>
    </source>
</evidence>
<dbReference type="Proteomes" id="UP001365128">
    <property type="component" value="Unassembled WGS sequence"/>
</dbReference>